<evidence type="ECO:0000256" key="5">
    <source>
        <dbReference type="ARBA" id="ARBA00023277"/>
    </source>
</evidence>
<evidence type="ECO:0000256" key="4">
    <source>
        <dbReference type="ARBA" id="ARBA00023239"/>
    </source>
</evidence>
<keyword evidence="4" id="KW-0456">Lyase</keyword>
<dbReference type="NCBIfam" id="TIGR01182">
    <property type="entry name" value="eda"/>
    <property type="match status" value="1"/>
</dbReference>
<evidence type="ECO:0000313" key="7">
    <source>
        <dbReference type="Proteomes" id="UP001501594"/>
    </source>
</evidence>
<dbReference type="InterPro" id="IPR000887">
    <property type="entry name" value="Aldlse_KDPG_KHG"/>
</dbReference>
<evidence type="ECO:0000256" key="2">
    <source>
        <dbReference type="ARBA" id="ARBA00006906"/>
    </source>
</evidence>
<name>A0ABP8E145_9MICO</name>
<evidence type="ECO:0000256" key="3">
    <source>
        <dbReference type="ARBA" id="ARBA00011233"/>
    </source>
</evidence>
<evidence type="ECO:0000256" key="1">
    <source>
        <dbReference type="ARBA" id="ARBA00004761"/>
    </source>
</evidence>
<comment type="pathway">
    <text evidence="1">Carbohydrate acid metabolism.</text>
</comment>
<dbReference type="PANTHER" id="PTHR30246">
    <property type="entry name" value="2-KETO-3-DEOXY-6-PHOSPHOGLUCONATE ALDOLASE"/>
    <property type="match status" value="1"/>
</dbReference>
<gene>
    <name evidence="6" type="ORF">GCM10022256_14830</name>
</gene>
<keyword evidence="7" id="KW-1185">Reference proteome</keyword>
<dbReference type="InterPro" id="IPR013785">
    <property type="entry name" value="Aldolase_TIM"/>
</dbReference>
<comment type="caution">
    <text evidence="6">The sequence shown here is derived from an EMBL/GenBank/DDBJ whole genome shotgun (WGS) entry which is preliminary data.</text>
</comment>
<dbReference type="PANTHER" id="PTHR30246:SF1">
    <property type="entry name" value="2-DEHYDRO-3-DEOXY-6-PHOSPHOGALACTONATE ALDOLASE-RELATED"/>
    <property type="match status" value="1"/>
</dbReference>
<dbReference type="SUPFAM" id="SSF51569">
    <property type="entry name" value="Aldolase"/>
    <property type="match status" value="1"/>
</dbReference>
<protein>
    <submittedName>
        <fullName evidence="6">Bifunctional 4-hydroxy-2-oxoglutarate aldolase/2-dehydro-3-deoxy-phosphogluconate aldolase</fullName>
    </submittedName>
</protein>
<evidence type="ECO:0000313" key="6">
    <source>
        <dbReference type="EMBL" id="GAA4265871.1"/>
    </source>
</evidence>
<comment type="similarity">
    <text evidence="2">Belongs to the KHG/KDPG aldolase family.</text>
</comment>
<sequence>MTPTPPFAADPADSDAGLVLPVTMRQPGPIDAIGRDRAVVVVRADDIPDTAALVNALVEGGIHGIEFTFTTPDVERHVRAAVAAVPDAEIGVGTVLTRDQARSAIDAGAGFLVTPGVVAGVGAVAAEAGIPLAMGAFTPSEVIAALEHGATAVKIFPAETCGPRFFAHLRGPLPGVRLIASGGIDESNARAFLEAGAYAVTAGSSVVTPSLIAARDWAGITRRARAFMAALA</sequence>
<keyword evidence="5" id="KW-0119">Carbohydrate metabolism</keyword>
<reference evidence="7" key="1">
    <citation type="journal article" date="2019" name="Int. J. Syst. Evol. Microbiol.">
        <title>The Global Catalogue of Microorganisms (GCM) 10K type strain sequencing project: providing services to taxonomists for standard genome sequencing and annotation.</title>
        <authorList>
            <consortium name="The Broad Institute Genomics Platform"/>
            <consortium name="The Broad Institute Genome Sequencing Center for Infectious Disease"/>
            <person name="Wu L."/>
            <person name="Ma J."/>
        </authorList>
    </citation>
    <scope>NUCLEOTIDE SEQUENCE [LARGE SCALE GENOMIC DNA]</scope>
    <source>
        <strain evidence="7">JCM 17442</strain>
    </source>
</reference>
<proteinExistence type="inferred from homology"/>
<organism evidence="6 7">
    <name type="scientific">Frondihabitans peucedani</name>
    <dbReference type="NCBI Taxonomy" id="598626"/>
    <lineage>
        <taxon>Bacteria</taxon>
        <taxon>Bacillati</taxon>
        <taxon>Actinomycetota</taxon>
        <taxon>Actinomycetes</taxon>
        <taxon>Micrococcales</taxon>
        <taxon>Microbacteriaceae</taxon>
        <taxon>Frondihabitans</taxon>
    </lineage>
</organism>
<dbReference type="EMBL" id="BAABAU010000001">
    <property type="protein sequence ID" value="GAA4265871.1"/>
    <property type="molecule type" value="Genomic_DNA"/>
</dbReference>
<dbReference type="RefSeq" id="WP_344794605.1">
    <property type="nucleotide sequence ID" value="NZ_BAABAU010000001.1"/>
</dbReference>
<dbReference type="CDD" id="cd00452">
    <property type="entry name" value="KDPG_aldolase"/>
    <property type="match status" value="1"/>
</dbReference>
<dbReference type="Proteomes" id="UP001501594">
    <property type="component" value="Unassembled WGS sequence"/>
</dbReference>
<accession>A0ABP8E145</accession>
<dbReference type="Pfam" id="PF01081">
    <property type="entry name" value="Aldolase"/>
    <property type="match status" value="1"/>
</dbReference>
<comment type="subunit">
    <text evidence="3">Homotrimer.</text>
</comment>
<dbReference type="Gene3D" id="3.20.20.70">
    <property type="entry name" value="Aldolase class I"/>
    <property type="match status" value="1"/>
</dbReference>